<dbReference type="Gene3D" id="1.20.1280.20">
    <property type="entry name" value="HscB, C-terminal domain"/>
    <property type="match status" value="1"/>
</dbReference>
<accession>A0A1J5U0T5</accession>
<comment type="similarity">
    <text evidence="1">Belongs to the HscB family.</text>
</comment>
<dbReference type="PROSITE" id="PS50076">
    <property type="entry name" value="DNAJ_2"/>
    <property type="match status" value="1"/>
</dbReference>
<dbReference type="InterPro" id="IPR036869">
    <property type="entry name" value="J_dom_sf"/>
</dbReference>
<dbReference type="EMBL" id="MLJW01000004">
    <property type="protein sequence ID" value="OIR17910.1"/>
    <property type="molecule type" value="Genomic_DNA"/>
</dbReference>
<evidence type="ECO:0000256" key="1">
    <source>
        <dbReference type="ARBA" id="ARBA00010476"/>
    </source>
</evidence>
<evidence type="ECO:0000259" key="3">
    <source>
        <dbReference type="PROSITE" id="PS50076"/>
    </source>
</evidence>
<sequence>MNHLTDTNYFELFGLVPRFKIDLNSLDLTFRQLQAEAHPDRHTSHTQAEQLFALQQSTIINDGYQMLRNPSSRAQCLINLAGKAESAPALSAKFLMAQMEWREAIEDACAARDVLALEALSKRLKHRINVQVQELASDLDEHSDFESADLRVNELRFYEKLRIEIDDALDRLGS</sequence>
<reference evidence="4" key="1">
    <citation type="submission" date="2016-10" db="EMBL/GenBank/DDBJ databases">
        <title>Sequence of Gallionella enrichment culture.</title>
        <authorList>
            <person name="Poehlein A."/>
            <person name="Muehling M."/>
            <person name="Daniel R."/>
        </authorList>
    </citation>
    <scope>NUCLEOTIDE SEQUENCE</scope>
</reference>
<dbReference type="GO" id="GO:1990230">
    <property type="term" value="C:iron-sulfur cluster transfer complex"/>
    <property type="evidence" value="ECO:0007669"/>
    <property type="project" value="TreeGrafter"/>
</dbReference>
<dbReference type="SUPFAM" id="SSF46565">
    <property type="entry name" value="Chaperone J-domain"/>
    <property type="match status" value="1"/>
</dbReference>
<keyword evidence="2" id="KW-0143">Chaperone</keyword>
<dbReference type="PANTHER" id="PTHR14021:SF15">
    <property type="entry name" value="IRON-SULFUR CLUSTER CO-CHAPERONE PROTEIN HSCB"/>
    <property type="match status" value="1"/>
</dbReference>
<dbReference type="GO" id="GO:0051087">
    <property type="term" value="F:protein-folding chaperone binding"/>
    <property type="evidence" value="ECO:0007669"/>
    <property type="project" value="InterPro"/>
</dbReference>
<protein>
    <submittedName>
        <fullName evidence="4">Co-chaperone protein HscB</fullName>
    </submittedName>
</protein>
<proteinExistence type="inferred from homology"/>
<dbReference type="InterPro" id="IPR009073">
    <property type="entry name" value="HscB_oligo_C"/>
</dbReference>
<feature type="domain" description="J" evidence="3">
    <location>
        <begin position="8"/>
        <end position="82"/>
    </location>
</feature>
<dbReference type="SUPFAM" id="SSF47144">
    <property type="entry name" value="HSC20 (HSCB), C-terminal oligomerisation domain"/>
    <property type="match status" value="1"/>
</dbReference>
<dbReference type="NCBIfam" id="TIGR00714">
    <property type="entry name" value="hscB"/>
    <property type="match status" value="1"/>
</dbReference>
<dbReference type="HAMAP" id="MF_00682">
    <property type="entry name" value="HscB"/>
    <property type="match status" value="1"/>
</dbReference>
<dbReference type="Pfam" id="PF07743">
    <property type="entry name" value="HSCB_C"/>
    <property type="match status" value="1"/>
</dbReference>
<dbReference type="InterPro" id="IPR004640">
    <property type="entry name" value="HscB"/>
</dbReference>
<gene>
    <name evidence="4" type="primary">hscB_2</name>
    <name evidence="4" type="ORF">GALL_21320</name>
</gene>
<dbReference type="GO" id="GO:0001671">
    <property type="term" value="F:ATPase activator activity"/>
    <property type="evidence" value="ECO:0007669"/>
    <property type="project" value="InterPro"/>
</dbReference>
<dbReference type="GO" id="GO:0051259">
    <property type="term" value="P:protein complex oligomerization"/>
    <property type="evidence" value="ECO:0007669"/>
    <property type="project" value="InterPro"/>
</dbReference>
<dbReference type="InterPro" id="IPR001623">
    <property type="entry name" value="DnaJ_domain"/>
</dbReference>
<dbReference type="Gene3D" id="1.10.287.110">
    <property type="entry name" value="DnaJ domain"/>
    <property type="match status" value="1"/>
</dbReference>
<evidence type="ECO:0000313" key="4">
    <source>
        <dbReference type="EMBL" id="OIR17910.1"/>
    </source>
</evidence>
<dbReference type="GO" id="GO:0044571">
    <property type="term" value="P:[2Fe-2S] cluster assembly"/>
    <property type="evidence" value="ECO:0007669"/>
    <property type="project" value="InterPro"/>
</dbReference>
<organism evidence="4">
    <name type="scientific">mine drainage metagenome</name>
    <dbReference type="NCBI Taxonomy" id="410659"/>
    <lineage>
        <taxon>unclassified sequences</taxon>
        <taxon>metagenomes</taxon>
        <taxon>ecological metagenomes</taxon>
    </lineage>
</organism>
<evidence type="ECO:0000256" key="2">
    <source>
        <dbReference type="ARBA" id="ARBA00023186"/>
    </source>
</evidence>
<dbReference type="InterPro" id="IPR036386">
    <property type="entry name" value="HscB_C_sf"/>
</dbReference>
<dbReference type="PANTHER" id="PTHR14021">
    <property type="entry name" value="IRON-SULFUR CLUSTER CO-CHAPERONE PROTEIN HSCB"/>
    <property type="match status" value="1"/>
</dbReference>
<dbReference type="AlphaFoldDB" id="A0A1J5U0T5"/>
<dbReference type="CDD" id="cd06257">
    <property type="entry name" value="DnaJ"/>
    <property type="match status" value="1"/>
</dbReference>
<comment type="caution">
    <text evidence="4">The sequence shown here is derived from an EMBL/GenBank/DDBJ whole genome shotgun (WGS) entry which is preliminary data.</text>
</comment>
<name>A0A1J5U0T5_9ZZZZ</name>